<sequence length="180" mass="19424">MRPGLPLILDRLHDVPAQVVSDLGDALAQNPMAAAVFGDLSAVPPAARNIALRRFAAPELRTRFPAEQHEAIARAHVANLRAAHAARPEDPRIAELLHQLRSNGAEFEDLWSRHEVVVRRSSRKTVPHPAVGPLDLEREVLAAAGEGQPLLVHTARAGSEAASRLDLLRGLGAETDATRD</sequence>
<dbReference type="AlphaFoldDB" id="E4NBC0"/>
<keyword evidence="3" id="KW-1185">Reference proteome</keyword>
<dbReference type="STRING" id="452652.KSE_26900"/>
<dbReference type="KEGG" id="ksk:KSE_26900"/>
<evidence type="ECO:0000259" key="1">
    <source>
        <dbReference type="Pfam" id="PF17765"/>
    </source>
</evidence>
<dbReference type="InterPro" id="IPR041413">
    <property type="entry name" value="MLTR_LBD"/>
</dbReference>
<gene>
    <name evidence="2" type="ordered locus">KSE_26900</name>
</gene>
<dbReference type="Proteomes" id="UP000007076">
    <property type="component" value="Chromosome"/>
</dbReference>
<proteinExistence type="predicted"/>
<accession>E4NBC0</accession>
<feature type="domain" description="MmyB-like transcription regulator ligand binding" evidence="1">
    <location>
        <begin position="2"/>
        <end position="168"/>
    </location>
</feature>
<dbReference type="eggNOG" id="COG1396">
    <property type="taxonomic scope" value="Bacteria"/>
</dbReference>
<evidence type="ECO:0000313" key="3">
    <source>
        <dbReference type="Proteomes" id="UP000007076"/>
    </source>
</evidence>
<dbReference type="EMBL" id="AP010968">
    <property type="protein sequence ID" value="BAJ28501.1"/>
    <property type="molecule type" value="Genomic_DNA"/>
</dbReference>
<dbReference type="Pfam" id="PF17765">
    <property type="entry name" value="MLTR_LBD"/>
    <property type="match status" value="1"/>
</dbReference>
<name>E4NBC0_KITSK</name>
<protein>
    <recommendedName>
        <fullName evidence="1">MmyB-like transcription regulator ligand binding domain-containing protein</fullName>
    </recommendedName>
</protein>
<reference evidence="2 3" key="1">
    <citation type="journal article" date="2010" name="DNA Res.">
        <title>Genome sequence of Kitasatospora setae NBRC 14216T: an evolutionary snapshot of the family Streptomycetaceae.</title>
        <authorList>
            <person name="Ichikawa N."/>
            <person name="Oguchi A."/>
            <person name="Ikeda H."/>
            <person name="Ishikawa J."/>
            <person name="Kitani S."/>
            <person name="Watanabe Y."/>
            <person name="Nakamura S."/>
            <person name="Katano Y."/>
            <person name="Kishi E."/>
            <person name="Sasagawa M."/>
            <person name="Ankai A."/>
            <person name="Fukui S."/>
            <person name="Hashimoto Y."/>
            <person name="Kamata S."/>
            <person name="Otoguro M."/>
            <person name="Tanikawa S."/>
            <person name="Nihira T."/>
            <person name="Horinouchi S."/>
            <person name="Ohnishi Y."/>
            <person name="Hayakawa M."/>
            <person name="Kuzuyama T."/>
            <person name="Arisawa A."/>
            <person name="Nomoto F."/>
            <person name="Miura H."/>
            <person name="Takahashi Y."/>
            <person name="Fujita N."/>
        </authorList>
    </citation>
    <scope>NUCLEOTIDE SEQUENCE [LARGE SCALE GENOMIC DNA]</scope>
    <source>
        <strain evidence="3">ATCC 33774 / DSM 43861 / JCM 3304 / KCC A-0304 / NBRC 14216 / KM-6054</strain>
    </source>
</reference>
<organism evidence="2 3">
    <name type="scientific">Kitasatospora setae (strain ATCC 33774 / DSM 43861 / JCM 3304 / KCC A-0304 / NBRC 14216 / KM-6054)</name>
    <name type="common">Streptomyces setae</name>
    <dbReference type="NCBI Taxonomy" id="452652"/>
    <lineage>
        <taxon>Bacteria</taxon>
        <taxon>Bacillati</taxon>
        <taxon>Actinomycetota</taxon>
        <taxon>Actinomycetes</taxon>
        <taxon>Kitasatosporales</taxon>
        <taxon>Streptomycetaceae</taxon>
        <taxon>Kitasatospora</taxon>
    </lineage>
</organism>
<dbReference type="Gene3D" id="3.30.450.180">
    <property type="match status" value="1"/>
</dbReference>
<dbReference type="HOGENOM" id="CLU_057862_1_1_11"/>
<dbReference type="PANTHER" id="PTHR35010:SF2">
    <property type="entry name" value="BLL4672 PROTEIN"/>
    <property type="match status" value="1"/>
</dbReference>
<dbReference type="PANTHER" id="PTHR35010">
    <property type="entry name" value="BLL4672 PROTEIN-RELATED"/>
    <property type="match status" value="1"/>
</dbReference>
<evidence type="ECO:0000313" key="2">
    <source>
        <dbReference type="EMBL" id="BAJ28501.1"/>
    </source>
</evidence>
<dbReference type="PATRIC" id="fig|452652.3.peg.2695"/>